<protein>
    <submittedName>
        <fullName evidence="1">Uncharacterized protein</fullName>
    </submittedName>
</protein>
<keyword evidence="2" id="KW-1185">Reference proteome</keyword>
<dbReference type="PANTHER" id="PTHR34673:SF1">
    <property type="entry name" value="COLD-REGULATED PROTEIN"/>
    <property type="match status" value="1"/>
</dbReference>
<dbReference type="EMBL" id="MCFA01000102">
    <property type="protein sequence ID" value="ORY08365.1"/>
    <property type="molecule type" value="Genomic_DNA"/>
</dbReference>
<proteinExistence type="predicted"/>
<accession>A0A1Y1ZEW7</accession>
<dbReference type="PANTHER" id="PTHR34673">
    <property type="entry name" value="COLD-REGULATED PROTEIN"/>
    <property type="match status" value="1"/>
</dbReference>
<sequence>MDCIPLPVVCFQCGTDQNPCHCKVVGPTIGFGVTVVMAIFCWPAALLCCCCATDTGKAVLAAPVDTGNSISNAIPF</sequence>
<name>A0A1Y1ZEW7_9PLEO</name>
<evidence type="ECO:0000313" key="2">
    <source>
        <dbReference type="Proteomes" id="UP000193144"/>
    </source>
</evidence>
<dbReference type="OrthoDB" id="4412445at2759"/>
<reference evidence="1 2" key="1">
    <citation type="submission" date="2016-07" db="EMBL/GenBank/DDBJ databases">
        <title>Pervasive Adenine N6-methylation of Active Genes in Fungi.</title>
        <authorList>
            <consortium name="DOE Joint Genome Institute"/>
            <person name="Mondo S.J."/>
            <person name="Dannebaum R.O."/>
            <person name="Kuo R.C."/>
            <person name="Labutti K."/>
            <person name="Haridas S."/>
            <person name="Kuo A."/>
            <person name="Salamov A."/>
            <person name="Ahrendt S.R."/>
            <person name="Lipzen A."/>
            <person name="Sullivan W."/>
            <person name="Andreopoulos W.B."/>
            <person name="Clum A."/>
            <person name="Lindquist E."/>
            <person name="Daum C."/>
            <person name="Ramamoorthy G.K."/>
            <person name="Gryganskyi A."/>
            <person name="Culley D."/>
            <person name="Magnuson J.K."/>
            <person name="James T.Y."/>
            <person name="O'Malley M.A."/>
            <person name="Stajich J.E."/>
            <person name="Spatafora J.W."/>
            <person name="Visel A."/>
            <person name="Grigoriev I.V."/>
        </authorList>
    </citation>
    <scope>NUCLEOTIDE SEQUENCE [LARGE SCALE GENOMIC DNA]</scope>
    <source>
        <strain evidence="1 2">CBS 115471</strain>
    </source>
</reference>
<dbReference type="AlphaFoldDB" id="A0A1Y1ZEW7"/>
<dbReference type="Proteomes" id="UP000193144">
    <property type="component" value="Unassembled WGS sequence"/>
</dbReference>
<comment type="caution">
    <text evidence="1">The sequence shown here is derived from an EMBL/GenBank/DDBJ whole genome shotgun (WGS) entry which is preliminary data.</text>
</comment>
<evidence type="ECO:0000313" key="1">
    <source>
        <dbReference type="EMBL" id="ORY08365.1"/>
    </source>
</evidence>
<gene>
    <name evidence="1" type="ORF">BCR34DRAFT_13155</name>
</gene>
<organism evidence="1 2">
    <name type="scientific">Clohesyomyces aquaticus</name>
    <dbReference type="NCBI Taxonomy" id="1231657"/>
    <lineage>
        <taxon>Eukaryota</taxon>
        <taxon>Fungi</taxon>
        <taxon>Dikarya</taxon>
        <taxon>Ascomycota</taxon>
        <taxon>Pezizomycotina</taxon>
        <taxon>Dothideomycetes</taxon>
        <taxon>Pleosporomycetidae</taxon>
        <taxon>Pleosporales</taxon>
        <taxon>Lindgomycetaceae</taxon>
        <taxon>Clohesyomyces</taxon>
    </lineage>
</organism>